<keyword evidence="3" id="KW-1185">Reference proteome</keyword>
<dbReference type="SUPFAM" id="SSF56672">
    <property type="entry name" value="DNA/RNA polymerases"/>
    <property type="match status" value="1"/>
</dbReference>
<reference evidence="2" key="1">
    <citation type="submission" date="2021-02" db="EMBL/GenBank/DDBJ databases">
        <authorList>
            <person name="Nowell W R."/>
        </authorList>
    </citation>
    <scope>NUCLEOTIDE SEQUENCE</scope>
    <source>
        <strain evidence="2">Ploen Becks lab</strain>
    </source>
</reference>
<evidence type="ECO:0000313" key="3">
    <source>
        <dbReference type="Proteomes" id="UP000663879"/>
    </source>
</evidence>
<dbReference type="InterPro" id="IPR043502">
    <property type="entry name" value="DNA/RNA_pol_sf"/>
</dbReference>
<name>A0A813QAS5_9BILA</name>
<dbReference type="CDD" id="cd01650">
    <property type="entry name" value="RT_nLTR_like"/>
    <property type="match status" value="1"/>
</dbReference>
<evidence type="ECO:0000259" key="1">
    <source>
        <dbReference type="PROSITE" id="PS50878"/>
    </source>
</evidence>
<dbReference type="PANTHER" id="PTHR19446">
    <property type="entry name" value="REVERSE TRANSCRIPTASES"/>
    <property type="match status" value="1"/>
</dbReference>
<dbReference type="InterPro" id="IPR000477">
    <property type="entry name" value="RT_dom"/>
</dbReference>
<dbReference type="Pfam" id="PF00078">
    <property type="entry name" value="RVT_1"/>
    <property type="match status" value="1"/>
</dbReference>
<dbReference type="EMBL" id="CAJNOC010000462">
    <property type="protein sequence ID" value="CAF0764440.1"/>
    <property type="molecule type" value="Genomic_DNA"/>
</dbReference>
<dbReference type="OrthoDB" id="10014409at2759"/>
<dbReference type="Proteomes" id="UP000663879">
    <property type="component" value="Unassembled WGS sequence"/>
</dbReference>
<organism evidence="2 3">
    <name type="scientific">Brachionus calyciflorus</name>
    <dbReference type="NCBI Taxonomy" id="104777"/>
    <lineage>
        <taxon>Eukaryota</taxon>
        <taxon>Metazoa</taxon>
        <taxon>Spiralia</taxon>
        <taxon>Gnathifera</taxon>
        <taxon>Rotifera</taxon>
        <taxon>Eurotatoria</taxon>
        <taxon>Monogononta</taxon>
        <taxon>Pseudotrocha</taxon>
        <taxon>Ploima</taxon>
        <taxon>Brachionidae</taxon>
        <taxon>Brachionus</taxon>
    </lineage>
</organism>
<evidence type="ECO:0000313" key="2">
    <source>
        <dbReference type="EMBL" id="CAF0764440.1"/>
    </source>
</evidence>
<sequence length="414" mass="48086">MQRPKESVDISLDELKLHYQNVFTKRNKKDTFSDIIDEKFVKEYTYKYQNVVFDYQINTENITKLFEKLPNNKTIGINDVSNEMLKYSNNKKLKEHLKNVFEIIINRQVIPYIFNTSIIKPILKDSKKSGSDIDNISPIAISDCLSNLFEAILLDILNKEHHDHQKQFGFKKNSSCQHAMWTLKQAIEISKRTKRCTYVCSLDASKAFDKVNRTILWKQLIKNKISPYVILSLINYYNDSFLLVNNNNSYSMSFKSTNGVKQGGKCSPKLFSIYLEPLLEIISQTESGIIIDKIKIDIIAYADDPLLVSSTKSSLQKCLDLVTKFGEDFEIQFNLIKTHYIVFDFSQKKSTMKDNLYLNLSGLNIERVDTIKYLGMQLNEKYDDRINIKKRIKCSYVALAKLRNLEILTEKTDA</sequence>
<comment type="caution">
    <text evidence="2">The sequence shown here is derived from an EMBL/GenBank/DDBJ whole genome shotgun (WGS) entry which is preliminary data.</text>
</comment>
<accession>A0A813QAS5</accession>
<protein>
    <recommendedName>
        <fullName evidence="1">Reverse transcriptase domain-containing protein</fullName>
    </recommendedName>
</protein>
<proteinExistence type="predicted"/>
<dbReference type="PROSITE" id="PS50878">
    <property type="entry name" value="RT_POL"/>
    <property type="match status" value="1"/>
</dbReference>
<feature type="domain" description="Reverse transcriptase" evidence="1">
    <location>
        <begin position="103"/>
        <end position="378"/>
    </location>
</feature>
<gene>
    <name evidence="2" type="ORF">OXX778_LOCUS4610</name>
</gene>
<dbReference type="AlphaFoldDB" id="A0A813QAS5"/>